<comment type="caution">
    <text evidence="2">The sequence shown here is derived from an EMBL/GenBank/DDBJ whole genome shotgun (WGS) entry which is preliminary data.</text>
</comment>
<dbReference type="VEuPathDB" id="FungiDB:Malapachy_0657"/>
<feature type="region of interest" description="Disordered" evidence="1">
    <location>
        <begin position="1"/>
        <end position="29"/>
    </location>
</feature>
<name>A0A0M8MQ84_9BASI</name>
<protein>
    <submittedName>
        <fullName evidence="2">Uncharacterized protein</fullName>
    </submittedName>
</protein>
<evidence type="ECO:0000313" key="3">
    <source>
        <dbReference type="Proteomes" id="UP000037751"/>
    </source>
</evidence>
<feature type="compositionally biased region" description="Basic and acidic residues" evidence="1">
    <location>
        <begin position="61"/>
        <end position="78"/>
    </location>
</feature>
<evidence type="ECO:0000256" key="1">
    <source>
        <dbReference type="SAM" id="MobiDB-lite"/>
    </source>
</evidence>
<dbReference type="EMBL" id="LGAV01000003">
    <property type="protein sequence ID" value="KOS14637.1"/>
    <property type="molecule type" value="Genomic_DNA"/>
</dbReference>
<feature type="compositionally biased region" description="Polar residues" evidence="1">
    <location>
        <begin position="85"/>
        <end position="95"/>
    </location>
</feature>
<accession>A0A0M8MQ84</accession>
<dbReference type="OrthoDB" id="3356175at2759"/>
<organism evidence="2 3">
    <name type="scientific">Malassezia pachydermatis</name>
    <dbReference type="NCBI Taxonomy" id="77020"/>
    <lineage>
        <taxon>Eukaryota</taxon>
        <taxon>Fungi</taxon>
        <taxon>Dikarya</taxon>
        <taxon>Basidiomycota</taxon>
        <taxon>Ustilaginomycotina</taxon>
        <taxon>Malasseziomycetes</taxon>
        <taxon>Malasseziales</taxon>
        <taxon>Malasseziaceae</taxon>
        <taxon>Malassezia</taxon>
    </lineage>
</organism>
<feature type="compositionally biased region" description="Basic and acidic residues" evidence="1">
    <location>
        <begin position="1"/>
        <end position="18"/>
    </location>
</feature>
<sequence>MSSGQGDKDLGQRDKGADETATNPGINFADLPFDATIKYMVHNGIEPDYPPRHAIQDPDVVHTAEEDMQKYMDTHKNEEDEGEQGVSSRTRSATNTDRHRVKDDDRFFDHEDEFSYLASLATEHYQSLPPPKETDIIVGFLHRCRRADSVLNVI</sequence>
<reference evidence="2 3" key="1">
    <citation type="submission" date="2015-07" db="EMBL/GenBank/DDBJ databases">
        <title>Draft Genome Sequence of Malassezia furfur CBS1878 and Malassezia pachydermatis CBS1879.</title>
        <authorList>
            <person name="Triana S."/>
            <person name="Ohm R."/>
            <person name="Gonzalez A."/>
            <person name="DeCock H."/>
            <person name="Restrepo S."/>
            <person name="Celis A."/>
        </authorList>
    </citation>
    <scope>NUCLEOTIDE SEQUENCE [LARGE SCALE GENOMIC DNA]</scope>
    <source>
        <strain evidence="2 3">CBS 1879</strain>
    </source>
</reference>
<dbReference type="Proteomes" id="UP000037751">
    <property type="component" value="Unassembled WGS sequence"/>
</dbReference>
<dbReference type="RefSeq" id="XP_017992269.1">
    <property type="nucleotide sequence ID" value="XM_018135172.1"/>
</dbReference>
<feature type="region of interest" description="Disordered" evidence="1">
    <location>
        <begin position="61"/>
        <end position="104"/>
    </location>
</feature>
<dbReference type="GeneID" id="28727047"/>
<dbReference type="AlphaFoldDB" id="A0A0M8MQ84"/>
<gene>
    <name evidence="2" type="ORF">Malapachy_0657</name>
</gene>
<evidence type="ECO:0000313" key="2">
    <source>
        <dbReference type="EMBL" id="KOS14637.1"/>
    </source>
</evidence>
<keyword evidence="3" id="KW-1185">Reference proteome</keyword>
<proteinExistence type="predicted"/>